<dbReference type="PRINTS" id="PR00778">
    <property type="entry name" value="HTHARSR"/>
</dbReference>
<dbReference type="RefSeq" id="WP_146651842.1">
    <property type="nucleotide sequence ID" value="NZ_CP012333.1"/>
</dbReference>
<dbReference type="GO" id="GO:0003700">
    <property type="term" value="F:DNA-binding transcription factor activity"/>
    <property type="evidence" value="ECO:0007669"/>
    <property type="project" value="InterPro"/>
</dbReference>
<dbReference type="PANTHER" id="PTHR38600:SF2">
    <property type="entry name" value="SLL0088 PROTEIN"/>
    <property type="match status" value="1"/>
</dbReference>
<dbReference type="EMBL" id="CP012333">
    <property type="protein sequence ID" value="AKV00574.1"/>
    <property type="molecule type" value="Genomic_DNA"/>
</dbReference>
<proteinExistence type="predicted"/>
<dbReference type="Pfam" id="PF12840">
    <property type="entry name" value="HTH_20"/>
    <property type="match status" value="1"/>
</dbReference>
<gene>
    <name evidence="3" type="ORF">AKJ09_07237</name>
</gene>
<dbReference type="OrthoDB" id="9800493at2"/>
<dbReference type="PANTHER" id="PTHR38600">
    <property type="entry name" value="TRANSCRIPTIONAL REGULATORY PROTEIN"/>
    <property type="match status" value="1"/>
</dbReference>
<dbReference type="Gene3D" id="1.10.10.10">
    <property type="entry name" value="Winged helix-like DNA-binding domain superfamily/Winged helix DNA-binding domain"/>
    <property type="match status" value="1"/>
</dbReference>
<reference evidence="3 4" key="1">
    <citation type="submission" date="2015-08" db="EMBL/GenBank/DDBJ databases">
        <authorList>
            <person name="Babu N.S."/>
            <person name="Beckwith C.J."/>
            <person name="Beseler K.G."/>
            <person name="Brison A."/>
            <person name="Carone J.V."/>
            <person name="Caskin T.P."/>
            <person name="Diamond M."/>
            <person name="Durham M.E."/>
            <person name="Foxe J.M."/>
            <person name="Go M."/>
            <person name="Henderson B.A."/>
            <person name="Jones I.B."/>
            <person name="McGettigan J.A."/>
            <person name="Micheletti S.J."/>
            <person name="Nasrallah M.E."/>
            <person name="Ortiz D."/>
            <person name="Piller C.R."/>
            <person name="Privatt S.R."/>
            <person name="Schneider S.L."/>
            <person name="Sharp S."/>
            <person name="Smith T.C."/>
            <person name="Stanton J.D."/>
            <person name="Ullery H.E."/>
            <person name="Wilson R.J."/>
            <person name="Serrano M.G."/>
            <person name="Buck G."/>
            <person name="Lee V."/>
            <person name="Wang Y."/>
            <person name="Carvalho R."/>
            <person name="Voegtly L."/>
            <person name="Shi R."/>
            <person name="Duckworth R."/>
            <person name="Johnson A."/>
            <person name="Loviza R."/>
            <person name="Walstead R."/>
            <person name="Shah Z."/>
            <person name="Kiflezghi M."/>
            <person name="Wade K."/>
            <person name="Ball S.L."/>
            <person name="Bradley K.W."/>
            <person name="Asai D.J."/>
            <person name="Bowman C.A."/>
            <person name="Russell D.A."/>
            <person name="Pope W.H."/>
            <person name="Jacobs-Sera D."/>
            <person name="Hendrix R.W."/>
            <person name="Hatfull G.F."/>
        </authorList>
    </citation>
    <scope>NUCLEOTIDE SEQUENCE [LARGE SCALE GENOMIC DNA]</scope>
    <source>
        <strain evidence="3 4">DSM 27648</strain>
    </source>
</reference>
<dbReference type="SUPFAM" id="SSF46785">
    <property type="entry name" value="Winged helix' DNA-binding domain"/>
    <property type="match status" value="1"/>
</dbReference>
<dbReference type="AlphaFoldDB" id="A0A0K1Q4A7"/>
<name>A0A0K1Q4A7_9BACT</name>
<feature type="region of interest" description="Disordered" evidence="1">
    <location>
        <begin position="105"/>
        <end position="129"/>
    </location>
</feature>
<evidence type="ECO:0000256" key="1">
    <source>
        <dbReference type="SAM" id="MobiDB-lite"/>
    </source>
</evidence>
<accession>A0A0K1Q4A7</accession>
<dbReference type="SMART" id="SM00418">
    <property type="entry name" value="HTH_ARSR"/>
    <property type="match status" value="1"/>
</dbReference>
<dbReference type="InterPro" id="IPR036390">
    <property type="entry name" value="WH_DNA-bd_sf"/>
</dbReference>
<protein>
    <submittedName>
        <fullName evidence="3">Transcriptional regulator, ArsR family</fullName>
    </submittedName>
</protein>
<dbReference type="NCBIfam" id="NF033788">
    <property type="entry name" value="HTH_metalloreg"/>
    <property type="match status" value="1"/>
</dbReference>
<dbReference type="KEGG" id="llu:AKJ09_07237"/>
<organism evidence="3 4">
    <name type="scientific">Labilithrix luteola</name>
    <dbReference type="NCBI Taxonomy" id="1391654"/>
    <lineage>
        <taxon>Bacteria</taxon>
        <taxon>Pseudomonadati</taxon>
        <taxon>Myxococcota</taxon>
        <taxon>Polyangia</taxon>
        <taxon>Polyangiales</taxon>
        <taxon>Labilitrichaceae</taxon>
        <taxon>Labilithrix</taxon>
    </lineage>
</organism>
<dbReference type="Proteomes" id="UP000064967">
    <property type="component" value="Chromosome"/>
</dbReference>
<dbReference type="PATRIC" id="fig|1391654.3.peg.7351"/>
<dbReference type="CDD" id="cd00090">
    <property type="entry name" value="HTH_ARSR"/>
    <property type="match status" value="1"/>
</dbReference>
<evidence type="ECO:0000313" key="3">
    <source>
        <dbReference type="EMBL" id="AKV00574.1"/>
    </source>
</evidence>
<dbReference type="InterPro" id="IPR011991">
    <property type="entry name" value="ArsR-like_HTH"/>
</dbReference>
<dbReference type="PROSITE" id="PS50987">
    <property type="entry name" value="HTH_ARSR_2"/>
    <property type="match status" value="1"/>
</dbReference>
<dbReference type="InterPro" id="IPR036388">
    <property type="entry name" value="WH-like_DNA-bd_sf"/>
</dbReference>
<keyword evidence="4" id="KW-1185">Reference proteome</keyword>
<dbReference type="STRING" id="1391654.AKJ09_07237"/>
<sequence length="129" mass="14677">MSTDALSATFAALADPTRRAILARLAKGEASVNELAEPFDMSVRAVSKHLRVLEDAGLVTSNRDAQRRPRQLTAAPLEHAVSWLEQYRLFWEGSLDRMEHYVREVQKERETKPEKPRKPKKENGHGSRN</sequence>
<feature type="domain" description="HTH arsR-type" evidence="2">
    <location>
        <begin position="1"/>
        <end position="95"/>
    </location>
</feature>
<evidence type="ECO:0000313" key="4">
    <source>
        <dbReference type="Proteomes" id="UP000064967"/>
    </source>
</evidence>
<dbReference type="InterPro" id="IPR001845">
    <property type="entry name" value="HTH_ArsR_DNA-bd_dom"/>
</dbReference>
<evidence type="ECO:0000259" key="2">
    <source>
        <dbReference type="PROSITE" id="PS50987"/>
    </source>
</evidence>